<feature type="region of interest" description="Disordered" evidence="1">
    <location>
        <begin position="27"/>
        <end position="61"/>
    </location>
</feature>
<evidence type="ECO:0000256" key="2">
    <source>
        <dbReference type="SAM" id="SignalP"/>
    </source>
</evidence>
<name>A0A143BPQ1_9BACT</name>
<reference evidence="3 4" key="1">
    <citation type="journal article" date="2014" name="Proc. Natl. Acad. Sci. U.S.A.">
        <title>Functional type 2 photosynthetic reaction centers found in the rare bacterial phylum Gemmatimonadetes.</title>
        <authorList>
            <person name="Zeng Y."/>
            <person name="Feng F."/>
            <person name="Medova H."/>
            <person name="Dean J."/>
            <person name="Koblizek M."/>
        </authorList>
    </citation>
    <scope>NUCLEOTIDE SEQUENCE [LARGE SCALE GENOMIC DNA]</scope>
    <source>
        <strain evidence="3 4">AP64</strain>
    </source>
</reference>
<protein>
    <recommendedName>
        <fullName evidence="5">Tat pathway signal protein</fullName>
    </recommendedName>
</protein>
<sequence length="217" mass="23059">MKRRDALKAMAAAASLPILGSIAAPEADAQAKPAAPTAPPVQLRRGGPRGDAWDPDLINPKKDWPRKLTAAEMTTLAALADVIIPADGKSPSASAVGAHLYINEHVSAPGEGNARDLVRVRGGVSWLNLESQRRFSKGFVGLTMAQKTAICDDICYVPKAKIEFKAGARFFSLVRNLTATAFYTTDQGMKDVGYVGNMALPKWDPPPPAVLKALGLD</sequence>
<dbReference type="STRING" id="1379270.GEMMAAP_17700"/>
<dbReference type="InterPro" id="IPR006311">
    <property type="entry name" value="TAT_signal"/>
</dbReference>
<evidence type="ECO:0000256" key="1">
    <source>
        <dbReference type="SAM" id="MobiDB-lite"/>
    </source>
</evidence>
<keyword evidence="4" id="KW-1185">Reference proteome</keyword>
<dbReference type="AlphaFoldDB" id="A0A143BPQ1"/>
<dbReference type="PROSITE" id="PS51318">
    <property type="entry name" value="TAT"/>
    <property type="match status" value="1"/>
</dbReference>
<dbReference type="InterPro" id="IPR027056">
    <property type="entry name" value="Gluconate_2DH_su3"/>
</dbReference>
<feature type="chain" id="PRO_5007506930" description="Tat pathway signal protein" evidence="2">
    <location>
        <begin position="24"/>
        <end position="217"/>
    </location>
</feature>
<dbReference type="EMBL" id="CP011454">
    <property type="protein sequence ID" value="AMW06988.1"/>
    <property type="molecule type" value="Genomic_DNA"/>
</dbReference>
<dbReference type="eggNOG" id="ENOG502Z7MB">
    <property type="taxonomic scope" value="Bacteria"/>
</dbReference>
<feature type="signal peptide" evidence="2">
    <location>
        <begin position="1"/>
        <end position="23"/>
    </location>
</feature>
<dbReference type="Pfam" id="PF13618">
    <property type="entry name" value="Gluconate_2-dh3"/>
    <property type="match status" value="1"/>
</dbReference>
<organism evidence="3 4">
    <name type="scientific">Gemmatimonas phototrophica</name>
    <dbReference type="NCBI Taxonomy" id="1379270"/>
    <lineage>
        <taxon>Bacteria</taxon>
        <taxon>Pseudomonadati</taxon>
        <taxon>Gemmatimonadota</taxon>
        <taxon>Gemmatimonadia</taxon>
        <taxon>Gemmatimonadales</taxon>
        <taxon>Gemmatimonadaceae</taxon>
        <taxon>Gemmatimonas</taxon>
    </lineage>
</organism>
<reference evidence="3 4" key="2">
    <citation type="journal article" date="2016" name="Environ. Microbiol. Rep.">
        <title>Metagenomic evidence for the presence of phototrophic Gemmatimonadetes bacteria in diverse environments.</title>
        <authorList>
            <person name="Zeng Y."/>
            <person name="Baumbach J."/>
            <person name="Barbosa E.G."/>
            <person name="Azevedo V."/>
            <person name="Zhang C."/>
            <person name="Koblizek M."/>
        </authorList>
    </citation>
    <scope>NUCLEOTIDE SEQUENCE [LARGE SCALE GENOMIC DNA]</scope>
    <source>
        <strain evidence="3 4">AP64</strain>
    </source>
</reference>
<dbReference type="KEGG" id="gph:GEMMAAP_17700"/>
<evidence type="ECO:0000313" key="4">
    <source>
        <dbReference type="Proteomes" id="UP000076404"/>
    </source>
</evidence>
<evidence type="ECO:0000313" key="3">
    <source>
        <dbReference type="EMBL" id="AMW06988.1"/>
    </source>
</evidence>
<proteinExistence type="predicted"/>
<keyword evidence="2" id="KW-0732">Signal</keyword>
<gene>
    <name evidence="3" type="ORF">GEMMAAP_17700</name>
</gene>
<evidence type="ECO:0008006" key="5">
    <source>
        <dbReference type="Google" id="ProtNLM"/>
    </source>
</evidence>
<accession>A0A143BPQ1</accession>
<dbReference type="Proteomes" id="UP000076404">
    <property type="component" value="Chromosome"/>
</dbReference>